<evidence type="ECO:0000256" key="4">
    <source>
        <dbReference type="SAM" id="MobiDB-lite"/>
    </source>
</evidence>
<evidence type="ECO:0000313" key="6">
    <source>
        <dbReference type="EMBL" id="GAX80664.1"/>
    </source>
</evidence>
<evidence type="ECO:0000259" key="5">
    <source>
        <dbReference type="PROSITE" id="PS51698"/>
    </source>
</evidence>
<dbReference type="UniPathway" id="UPA00143"/>
<accession>A0A250XC54</accession>
<dbReference type="InterPro" id="IPR002110">
    <property type="entry name" value="Ankyrin_rpt"/>
</dbReference>
<feature type="compositionally biased region" description="Low complexity" evidence="4">
    <location>
        <begin position="872"/>
        <end position="886"/>
    </location>
</feature>
<feature type="repeat" description="ANK" evidence="3">
    <location>
        <begin position="200"/>
        <end position="232"/>
    </location>
</feature>
<evidence type="ECO:0000256" key="1">
    <source>
        <dbReference type="ARBA" id="ARBA00022737"/>
    </source>
</evidence>
<keyword evidence="2 3" id="KW-0040">ANK repeat</keyword>
<feature type="domain" description="U-box" evidence="5">
    <location>
        <begin position="798"/>
        <end position="837"/>
    </location>
</feature>
<feature type="repeat" description="ANK" evidence="3">
    <location>
        <begin position="111"/>
        <end position="143"/>
    </location>
</feature>
<name>A0A250XC54_9CHLO</name>
<dbReference type="PANTHER" id="PTHR24173:SF74">
    <property type="entry name" value="ANKYRIN REPEAT DOMAIN-CONTAINING PROTEIN 16"/>
    <property type="match status" value="1"/>
</dbReference>
<dbReference type="InterPro" id="IPR036770">
    <property type="entry name" value="Ankyrin_rpt-contain_sf"/>
</dbReference>
<feature type="repeat" description="ANK" evidence="3">
    <location>
        <begin position="65"/>
        <end position="97"/>
    </location>
</feature>
<feature type="region of interest" description="Disordered" evidence="4">
    <location>
        <begin position="766"/>
        <end position="797"/>
    </location>
</feature>
<dbReference type="EMBL" id="BEGY01000055">
    <property type="protein sequence ID" value="GAX80664.1"/>
    <property type="molecule type" value="Genomic_DNA"/>
</dbReference>
<dbReference type="PROSITE" id="PS51698">
    <property type="entry name" value="U_BOX"/>
    <property type="match status" value="1"/>
</dbReference>
<feature type="region of interest" description="Disordered" evidence="4">
    <location>
        <begin position="517"/>
        <end position="540"/>
    </location>
</feature>
<evidence type="ECO:0000256" key="3">
    <source>
        <dbReference type="PROSITE-ProRule" id="PRU00023"/>
    </source>
</evidence>
<dbReference type="SMART" id="SM00504">
    <property type="entry name" value="Ubox"/>
    <property type="match status" value="1"/>
</dbReference>
<dbReference type="Gene3D" id="3.30.40.10">
    <property type="entry name" value="Zinc/RING finger domain, C3HC4 (zinc finger)"/>
    <property type="match status" value="1"/>
</dbReference>
<keyword evidence="7" id="KW-1185">Reference proteome</keyword>
<feature type="compositionally biased region" description="Basic and acidic residues" evidence="4">
    <location>
        <begin position="705"/>
        <end position="715"/>
    </location>
</feature>
<dbReference type="PROSITE" id="PS50297">
    <property type="entry name" value="ANK_REP_REGION"/>
    <property type="match status" value="3"/>
</dbReference>
<dbReference type="PROSITE" id="PS50088">
    <property type="entry name" value="ANK_REPEAT"/>
    <property type="match status" value="3"/>
</dbReference>
<keyword evidence="1" id="KW-0677">Repeat</keyword>
<dbReference type="Pfam" id="PF12796">
    <property type="entry name" value="Ank_2"/>
    <property type="match status" value="1"/>
</dbReference>
<dbReference type="AlphaFoldDB" id="A0A250XC54"/>
<dbReference type="SUPFAM" id="SSF48403">
    <property type="entry name" value="Ankyrin repeat"/>
    <property type="match status" value="1"/>
</dbReference>
<evidence type="ECO:0000313" key="7">
    <source>
        <dbReference type="Proteomes" id="UP000232323"/>
    </source>
</evidence>
<dbReference type="GO" id="GO:0016567">
    <property type="term" value="P:protein ubiquitination"/>
    <property type="evidence" value="ECO:0007669"/>
    <property type="project" value="UniProtKB-UniPathway"/>
</dbReference>
<organism evidence="6 7">
    <name type="scientific">Chlamydomonas eustigma</name>
    <dbReference type="NCBI Taxonomy" id="1157962"/>
    <lineage>
        <taxon>Eukaryota</taxon>
        <taxon>Viridiplantae</taxon>
        <taxon>Chlorophyta</taxon>
        <taxon>core chlorophytes</taxon>
        <taxon>Chlorophyceae</taxon>
        <taxon>CS clade</taxon>
        <taxon>Chlamydomonadales</taxon>
        <taxon>Chlamydomonadaceae</taxon>
        <taxon>Chlamydomonas</taxon>
    </lineage>
</organism>
<feature type="region of interest" description="Disordered" evidence="4">
    <location>
        <begin position="704"/>
        <end position="727"/>
    </location>
</feature>
<dbReference type="SMART" id="SM00248">
    <property type="entry name" value="ANK"/>
    <property type="match status" value="6"/>
</dbReference>
<feature type="compositionally biased region" description="Polar residues" evidence="4">
    <location>
        <begin position="770"/>
        <end position="792"/>
    </location>
</feature>
<dbReference type="GO" id="GO:0004842">
    <property type="term" value="F:ubiquitin-protein transferase activity"/>
    <property type="evidence" value="ECO:0007669"/>
    <property type="project" value="InterPro"/>
</dbReference>
<dbReference type="Pfam" id="PF04564">
    <property type="entry name" value="U-box"/>
    <property type="match status" value="1"/>
</dbReference>
<protein>
    <recommendedName>
        <fullName evidence="5">U-box domain-containing protein</fullName>
    </recommendedName>
</protein>
<dbReference type="STRING" id="1157962.A0A250XC54"/>
<comment type="caution">
    <text evidence="6">The sequence shown here is derived from an EMBL/GenBank/DDBJ whole genome shotgun (WGS) entry which is preliminary data.</text>
</comment>
<feature type="compositionally biased region" description="Low complexity" evidence="4">
    <location>
        <begin position="517"/>
        <end position="527"/>
    </location>
</feature>
<dbReference type="Proteomes" id="UP000232323">
    <property type="component" value="Unassembled WGS sequence"/>
</dbReference>
<sequence length="970" mass="100946">MGNSPSSQLSAKGPGVATLDASTALNFTPSDGFFLMDASKAGNHQVLELFLSKNPALVFAKSQEDGSTPWHYAAQEGHAQVLELLTSVTKNAAISNTFDPVAKVINCQNTKGQTSLMLACRGGHFSCVKLLLSNGAIPTMEDVQGLNSLHYSALGMNAGCTLQLLKKVGLWGAAGPQAVAASNKESNKELFSFINGVDAFGRTPLHYAAWVGDAESAVALMGAGANILAKSAYDCYESSLPCNSGTSPLHLAAMKGHRGVAIAIIAAYLMALQRYQKEHYRRSAAVAKKQQSLKQFVASAGVSSKAAAVVSAPLPSTHSTAATGGTAVVPSATTNIHLQLTSATSANAAGISSSLAQVNFSSLPGFPPPPPDPRVIRDTYTNTPLDIAASRKHDDGALMRLLDPSRTPLNSLDDLEKLLEAGKGLHGLLNASSETTSAAAAVRVDMAGGAGGAPAFVRSSAMTAAMAVGVDEVMVMVRQGMRFSGRRDAGGVLAGLSVGASDATAAAHLCEGSTTACSAAGGASGSSDGEVSDKEGWPRSEASVNFTPALTEENLAAEAEEAEVRRRRRKQHAAAEKRKRWRARQLRQSSVTADITADNNSNIIDGRRAEEVMVEAGYSTSSSTSSSIGSTDQGMLGRFYGFAPRRMSPACKATAAAVLLRQGAAGDSGAPAVPAAAAAASHFINYTETTETMAATEGSCLKEQPATKDRDDAAVDNKGGTAGSFQQDSPIKTATTIAAMTNGQKQPGRLTTEIGKHTVHMYDLRPEAPHSSTQHPRFTLPTASLQSGQPQSSHHRPPVPDCFLCPLTLKVLRHPVVAADGVTYEEEAILKHFRLTTAGPAAKTSNAATVTRPVVSTTTSAPEALSARPPDASTSISSSAASGTSVTGSTSAVVACRRQEGGLTSSTTILQYNSMTSNNDYCKATSPLTRQVMPHDGCPLLFPNRALRQAIEFWVAANDVDAEFLSTAHH</sequence>
<dbReference type="OrthoDB" id="194358at2759"/>
<dbReference type="SUPFAM" id="SSF57850">
    <property type="entry name" value="RING/U-box"/>
    <property type="match status" value="1"/>
</dbReference>
<proteinExistence type="predicted"/>
<dbReference type="InterPro" id="IPR003613">
    <property type="entry name" value="Ubox_domain"/>
</dbReference>
<dbReference type="InterPro" id="IPR013083">
    <property type="entry name" value="Znf_RING/FYVE/PHD"/>
</dbReference>
<feature type="region of interest" description="Disordered" evidence="4">
    <location>
        <begin position="854"/>
        <end position="886"/>
    </location>
</feature>
<reference evidence="6 7" key="1">
    <citation type="submission" date="2017-08" db="EMBL/GenBank/DDBJ databases">
        <title>Acidophilic green algal genome provides insights into adaptation to an acidic environment.</title>
        <authorList>
            <person name="Hirooka S."/>
            <person name="Hirose Y."/>
            <person name="Kanesaki Y."/>
            <person name="Higuchi S."/>
            <person name="Fujiwara T."/>
            <person name="Onuma R."/>
            <person name="Era A."/>
            <person name="Ohbayashi R."/>
            <person name="Uzuka A."/>
            <person name="Nozaki H."/>
            <person name="Yoshikawa H."/>
            <person name="Miyagishima S.Y."/>
        </authorList>
    </citation>
    <scope>NUCLEOTIDE SEQUENCE [LARGE SCALE GENOMIC DNA]</scope>
    <source>
        <strain evidence="6 7">NIES-2499</strain>
    </source>
</reference>
<dbReference type="Gene3D" id="1.25.40.20">
    <property type="entry name" value="Ankyrin repeat-containing domain"/>
    <property type="match status" value="3"/>
</dbReference>
<gene>
    <name evidence="6" type="ORF">CEUSTIGMA_g8099.t1</name>
</gene>
<dbReference type="PANTHER" id="PTHR24173">
    <property type="entry name" value="ANKYRIN REPEAT CONTAINING"/>
    <property type="match status" value="1"/>
</dbReference>
<evidence type="ECO:0000256" key="2">
    <source>
        <dbReference type="ARBA" id="ARBA00023043"/>
    </source>
</evidence>
<dbReference type="Pfam" id="PF00023">
    <property type="entry name" value="Ank"/>
    <property type="match status" value="2"/>
</dbReference>